<gene>
    <name evidence="3" type="ORF">ENJ51_01380</name>
</gene>
<evidence type="ECO:0000259" key="2">
    <source>
        <dbReference type="PROSITE" id="PS50076"/>
    </source>
</evidence>
<organism evidence="3">
    <name type="scientific">Leucothrix mucor</name>
    <dbReference type="NCBI Taxonomy" id="45248"/>
    <lineage>
        <taxon>Bacteria</taxon>
        <taxon>Pseudomonadati</taxon>
        <taxon>Pseudomonadota</taxon>
        <taxon>Gammaproteobacteria</taxon>
        <taxon>Thiotrichales</taxon>
        <taxon>Thiotrichaceae</taxon>
        <taxon>Leucothrix</taxon>
    </lineage>
</organism>
<dbReference type="PANTHER" id="PTHR43096">
    <property type="entry name" value="DNAJ HOMOLOG 1, MITOCHONDRIAL-RELATED"/>
    <property type="match status" value="1"/>
</dbReference>
<accession>A0A7V2WU58</accession>
<dbReference type="Pfam" id="PF00226">
    <property type="entry name" value="DnaJ"/>
    <property type="match status" value="1"/>
</dbReference>
<dbReference type="Gene3D" id="2.60.260.20">
    <property type="entry name" value="Urease metallochaperone UreE, N-terminal domain"/>
    <property type="match status" value="2"/>
</dbReference>
<comment type="caution">
    <text evidence="3">The sequence shown here is derived from an EMBL/GenBank/DDBJ whole genome shotgun (WGS) entry which is preliminary data.</text>
</comment>
<dbReference type="EMBL" id="DRMS01000051">
    <property type="protein sequence ID" value="HFC91444.1"/>
    <property type="molecule type" value="Genomic_DNA"/>
</dbReference>
<dbReference type="Pfam" id="PF01556">
    <property type="entry name" value="DnaJ_C"/>
    <property type="match status" value="1"/>
</dbReference>
<dbReference type="InterPro" id="IPR008971">
    <property type="entry name" value="HSP40/DnaJ_pept-bd"/>
</dbReference>
<dbReference type="Proteomes" id="UP000885750">
    <property type="component" value="Unassembled WGS sequence"/>
</dbReference>
<dbReference type="AlphaFoldDB" id="A0A7V2WU58"/>
<feature type="domain" description="J" evidence="2">
    <location>
        <begin position="5"/>
        <end position="69"/>
    </location>
</feature>
<dbReference type="InterPro" id="IPR018253">
    <property type="entry name" value="DnaJ_domain_CS"/>
</dbReference>
<dbReference type="CDD" id="cd06257">
    <property type="entry name" value="DnaJ"/>
    <property type="match status" value="1"/>
</dbReference>
<name>A0A7V2WU58_LEUMU</name>
<dbReference type="PANTHER" id="PTHR43096:SF52">
    <property type="entry name" value="DNAJ HOMOLOG 1, MITOCHONDRIAL-RELATED"/>
    <property type="match status" value="1"/>
</dbReference>
<dbReference type="InterPro" id="IPR002939">
    <property type="entry name" value="DnaJ_C"/>
</dbReference>
<protein>
    <submittedName>
        <fullName evidence="3">J domain-containing protein</fullName>
    </submittedName>
</protein>
<sequence>MDYKDYYKTLDVKKTASKDEIKKAYRRLARKYHPDVSKAGDAEARFKDVSEAYDVLKDKKKRAQYDQLGSADWNQGQNQQSYAGAEGFGSGGYAQGGNAGFSDFFESIFGQQTQQANPFGEERRTTPASQSATIRLNLEDVFRGAKKTIRLPSGKSIDVKIPKGIEEGKKIRLRGKASTGGDLLLKVTFNKHPDFKVENKDIYLNLLLAPWEAALGATIAVKTLAGSINLKIPAGAYSGQKMRLRGKGLPGSVAGDQYVVLTIHNPPVTDEADQKLYQKMQEHFKWSPRN</sequence>
<dbReference type="SUPFAM" id="SSF46565">
    <property type="entry name" value="Chaperone J-domain"/>
    <property type="match status" value="1"/>
</dbReference>
<dbReference type="CDD" id="cd10747">
    <property type="entry name" value="DnaJ_C"/>
    <property type="match status" value="1"/>
</dbReference>
<dbReference type="PROSITE" id="PS50076">
    <property type="entry name" value="DNAJ_2"/>
    <property type="match status" value="1"/>
</dbReference>
<dbReference type="InterPro" id="IPR036869">
    <property type="entry name" value="J_dom_sf"/>
</dbReference>
<dbReference type="GO" id="GO:0051082">
    <property type="term" value="F:unfolded protein binding"/>
    <property type="evidence" value="ECO:0007669"/>
    <property type="project" value="InterPro"/>
</dbReference>
<dbReference type="SUPFAM" id="SSF49493">
    <property type="entry name" value="HSP40/DnaJ peptide-binding domain"/>
    <property type="match status" value="2"/>
</dbReference>
<dbReference type="InterPro" id="IPR001623">
    <property type="entry name" value="DnaJ_domain"/>
</dbReference>
<dbReference type="SMART" id="SM00271">
    <property type="entry name" value="DnaJ"/>
    <property type="match status" value="1"/>
</dbReference>
<evidence type="ECO:0000313" key="3">
    <source>
        <dbReference type="EMBL" id="HFC91444.1"/>
    </source>
</evidence>
<proteinExistence type="predicted"/>
<dbReference type="PRINTS" id="PR00625">
    <property type="entry name" value="JDOMAIN"/>
</dbReference>
<keyword evidence="1" id="KW-0143">Chaperone</keyword>
<evidence type="ECO:0000256" key="1">
    <source>
        <dbReference type="ARBA" id="ARBA00023186"/>
    </source>
</evidence>
<dbReference type="GO" id="GO:0005737">
    <property type="term" value="C:cytoplasm"/>
    <property type="evidence" value="ECO:0007669"/>
    <property type="project" value="TreeGrafter"/>
</dbReference>
<reference evidence="3" key="1">
    <citation type="journal article" date="2020" name="mSystems">
        <title>Genome- and Community-Level Interaction Insights into Carbon Utilization and Element Cycling Functions of Hydrothermarchaeota in Hydrothermal Sediment.</title>
        <authorList>
            <person name="Zhou Z."/>
            <person name="Liu Y."/>
            <person name="Xu W."/>
            <person name="Pan J."/>
            <person name="Luo Z.H."/>
            <person name="Li M."/>
        </authorList>
    </citation>
    <scope>NUCLEOTIDE SEQUENCE [LARGE SCALE GENOMIC DNA]</scope>
    <source>
        <strain evidence="3">HyVt-493</strain>
    </source>
</reference>
<dbReference type="PROSITE" id="PS00636">
    <property type="entry name" value="DNAJ_1"/>
    <property type="match status" value="1"/>
</dbReference>
<dbReference type="Gene3D" id="1.10.287.110">
    <property type="entry name" value="DnaJ domain"/>
    <property type="match status" value="1"/>
</dbReference>
<dbReference type="GO" id="GO:0042026">
    <property type="term" value="P:protein refolding"/>
    <property type="evidence" value="ECO:0007669"/>
    <property type="project" value="TreeGrafter"/>
</dbReference>